<accession>A0A803Q975</accession>
<keyword evidence="3" id="KW-1185">Reference proteome</keyword>
<feature type="compositionally biased region" description="Basic residues" evidence="1">
    <location>
        <begin position="1"/>
        <end position="11"/>
    </location>
</feature>
<dbReference type="Proteomes" id="UP000596661">
    <property type="component" value="Chromosome 8"/>
</dbReference>
<sequence length="160" mass="18957">MEGRGRPRKVLTQHSGSKKVVNGKGNNGGKWVKLRDLTYQLRGSRRNRWRRRKSYHWSVLWVWEAYVEISGGKSWISELSQLMHLEAEAIARKEVFFVTFIYAFNEKARRETLWKDMMTLARGIKSPRLVLGGFNDILSLEERVRDRVRRTRLTTFKECI</sequence>
<evidence type="ECO:0000256" key="1">
    <source>
        <dbReference type="SAM" id="MobiDB-lite"/>
    </source>
</evidence>
<protein>
    <submittedName>
        <fullName evidence="2">Uncharacterized protein</fullName>
    </submittedName>
</protein>
<reference evidence="2" key="2">
    <citation type="submission" date="2021-03" db="UniProtKB">
        <authorList>
            <consortium name="EnsemblPlants"/>
        </authorList>
    </citation>
    <scope>IDENTIFICATION</scope>
</reference>
<organism evidence="2 3">
    <name type="scientific">Cannabis sativa</name>
    <name type="common">Hemp</name>
    <name type="synonym">Marijuana</name>
    <dbReference type="NCBI Taxonomy" id="3483"/>
    <lineage>
        <taxon>Eukaryota</taxon>
        <taxon>Viridiplantae</taxon>
        <taxon>Streptophyta</taxon>
        <taxon>Embryophyta</taxon>
        <taxon>Tracheophyta</taxon>
        <taxon>Spermatophyta</taxon>
        <taxon>Magnoliopsida</taxon>
        <taxon>eudicotyledons</taxon>
        <taxon>Gunneridae</taxon>
        <taxon>Pentapetalae</taxon>
        <taxon>rosids</taxon>
        <taxon>fabids</taxon>
        <taxon>Rosales</taxon>
        <taxon>Cannabaceae</taxon>
        <taxon>Cannabis</taxon>
    </lineage>
</organism>
<dbReference type="AlphaFoldDB" id="A0A803Q975"/>
<name>A0A803Q975_CANSA</name>
<dbReference type="Gramene" id="evm.model.08.1601">
    <property type="protein sequence ID" value="cds.evm.model.08.1601"/>
    <property type="gene ID" value="evm.TU.08.1601"/>
</dbReference>
<dbReference type="EMBL" id="UZAU01000714">
    <property type="status" value="NOT_ANNOTATED_CDS"/>
    <property type="molecule type" value="Genomic_DNA"/>
</dbReference>
<proteinExistence type="predicted"/>
<dbReference type="EnsemblPlants" id="evm.model.08.1601">
    <property type="protein sequence ID" value="cds.evm.model.08.1601"/>
    <property type="gene ID" value="evm.TU.08.1601"/>
</dbReference>
<evidence type="ECO:0000313" key="2">
    <source>
        <dbReference type="EnsemblPlants" id="cds.evm.model.08.1601"/>
    </source>
</evidence>
<reference evidence="2" key="1">
    <citation type="submission" date="2018-11" db="EMBL/GenBank/DDBJ databases">
        <authorList>
            <person name="Grassa J C."/>
        </authorList>
    </citation>
    <scope>NUCLEOTIDE SEQUENCE [LARGE SCALE GENOMIC DNA]</scope>
</reference>
<evidence type="ECO:0000313" key="3">
    <source>
        <dbReference type="Proteomes" id="UP000596661"/>
    </source>
</evidence>
<feature type="region of interest" description="Disordered" evidence="1">
    <location>
        <begin position="1"/>
        <end position="27"/>
    </location>
</feature>